<keyword evidence="3" id="KW-0808">Transferase</keyword>
<dbReference type="SMART" id="SM00507">
    <property type="entry name" value="HNHc"/>
    <property type="match status" value="1"/>
</dbReference>
<dbReference type="Gene3D" id="3.40.50.150">
    <property type="entry name" value="Vaccinia Virus protein VP39"/>
    <property type="match status" value="1"/>
</dbReference>
<evidence type="ECO:0000256" key="2">
    <source>
        <dbReference type="ARBA" id="ARBA00022603"/>
    </source>
</evidence>
<accession>A0AAE0S3D1</accession>
<evidence type="ECO:0000313" key="5">
    <source>
        <dbReference type="EMBL" id="KAK3584200.1"/>
    </source>
</evidence>
<evidence type="ECO:0000256" key="1">
    <source>
        <dbReference type="ARBA" id="ARBA00006594"/>
    </source>
</evidence>
<dbReference type="EMBL" id="JAEAOA010002069">
    <property type="protein sequence ID" value="KAK3584200.1"/>
    <property type="molecule type" value="Genomic_DNA"/>
</dbReference>
<dbReference type="InterPro" id="IPR044925">
    <property type="entry name" value="His-Me_finger_sf"/>
</dbReference>
<dbReference type="AlphaFoldDB" id="A0AAE0S3D1"/>
<proteinExistence type="inferred from homology"/>
<reference evidence="5" key="2">
    <citation type="journal article" date="2021" name="Genome Biol. Evol.">
        <title>Developing a high-quality reference genome for a parasitic bivalve with doubly uniparental inheritance (Bivalvia: Unionida).</title>
        <authorList>
            <person name="Smith C.H."/>
        </authorList>
    </citation>
    <scope>NUCLEOTIDE SEQUENCE</scope>
    <source>
        <strain evidence="5">CHS0354</strain>
        <tissue evidence="5">Mantle</tissue>
    </source>
</reference>
<dbReference type="InterPro" id="IPR029063">
    <property type="entry name" value="SAM-dependent_MTases_sf"/>
</dbReference>
<dbReference type="GO" id="GO:0008170">
    <property type="term" value="F:N-methyltransferase activity"/>
    <property type="evidence" value="ECO:0007669"/>
    <property type="project" value="InterPro"/>
</dbReference>
<keyword evidence="2" id="KW-0489">Methyltransferase</keyword>
<reference evidence="5" key="1">
    <citation type="journal article" date="2021" name="Genome Biol. Evol.">
        <title>A High-Quality Reference Genome for a Parasitic Bivalve with Doubly Uniparental Inheritance (Bivalvia: Unionida).</title>
        <authorList>
            <person name="Smith C.H."/>
        </authorList>
    </citation>
    <scope>NUCLEOTIDE SEQUENCE</scope>
    <source>
        <strain evidence="5">CHS0354</strain>
    </source>
</reference>
<gene>
    <name evidence="5" type="ORF">CHS0354_035281</name>
</gene>
<dbReference type="Pfam" id="PF01555">
    <property type="entry name" value="N6_N4_Mtase"/>
    <property type="match status" value="1"/>
</dbReference>
<comment type="caution">
    <text evidence="5">The sequence shown here is derived from an EMBL/GenBank/DDBJ whole genome shotgun (WGS) entry which is preliminary data.</text>
</comment>
<dbReference type="CDD" id="cd00085">
    <property type="entry name" value="HNHc"/>
    <property type="match status" value="1"/>
</dbReference>
<feature type="domain" description="HNH nuclease" evidence="4">
    <location>
        <begin position="311"/>
        <end position="363"/>
    </location>
</feature>
<dbReference type="InterPro" id="IPR001091">
    <property type="entry name" value="RM_Methyltransferase"/>
</dbReference>
<organism evidence="5 6">
    <name type="scientific">Potamilus streckersoni</name>
    <dbReference type="NCBI Taxonomy" id="2493646"/>
    <lineage>
        <taxon>Eukaryota</taxon>
        <taxon>Metazoa</taxon>
        <taxon>Spiralia</taxon>
        <taxon>Lophotrochozoa</taxon>
        <taxon>Mollusca</taxon>
        <taxon>Bivalvia</taxon>
        <taxon>Autobranchia</taxon>
        <taxon>Heteroconchia</taxon>
        <taxon>Palaeoheterodonta</taxon>
        <taxon>Unionida</taxon>
        <taxon>Unionoidea</taxon>
        <taxon>Unionidae</taxon>
        <taxon>Ambleminae</taxon>
        <taxon>Lampsilini</taxon>
        <taxon>Potamilus</taxon>
    </lineage>
</organism>
<dbReference type="Proteomes" id="UP001195483">
    <property type="component" value="Unassembled WGS sequence"/>
</dbReference>
<dbReference type="SUPFAM" id="SSF54060">
    <property type="entry name" value="His-Me finger endonucleases"/>
    <property type="match status" value="1"/>
</dbReference>
<evidence type="ECO:0000259" key="4">
    <source>
        <dbReference type="SMART" id="SM00507"/>
    </source>
</evidence>
<dbReference type="GO" id="GO:0004519">
    <property type="term" value="F:endonuclease activity"/>
    <property type="evidence" value="ECO:0007669"/>
    <property type="project" value="InterPro"/>
</dbReference>
<dbReference type="Pfam" id="PF01844">
    <property type="entry name" value="HNH"/>
    <property type="match status" value="1"/>
</dbReference>
<keyword evidence="6" id="KW-1185">Reference proteome</keyword>
<evidence type="ECO:0000313" key="6">
    <source>
        <dbReference type="Proteomes" id="UP001195483"/>
    </source>
</evidence>
<dbReference type="PANTHER" id="PTHR13370">
    <property type="entry name" value="RNA METHYLASE-RELATED"/>
    <property type="match status" value="1"/>
</dbReference>
<dbReference type="GO" id="GO:0005737">
    <property type="term" value="C:cytoplasm"/>
    <property type="evidence" value="ECO:0007669"/>
    <property type="project" value="TreeGrafter"/>
</dbReference>
<dbReference type="GO" id="GO:0032259">
    <property type="term" value="P:methylation"/>
    <property type="evidence" value="ECO:0007669"/>
    <property type="project" value="UniProtKB-KW"/>
</dbReference>
<name>A0AAE0S3D1_9BIVA</name>
<dbReference type="GO" id="GO:0003677">
    <property type="term" value="F:DNA binding"/>
    <property type="evidence" value="ECO:0007669"/>
    <property type="project" value="InterPro"/>
</dbReference>
<dbReference type="PROSITE" id="PS00092">
    <property type="entry name" value="N6_MTASE"/>
    <property type="match status" value="1"/>
</dbReference>
<dbReference type="InterPro" id="IPR002052">
    <property type="entry name" value="DNA_methylase_N6_adenine_CS"/>
</dbReference>
<reference evidence="5" key="3">
    <citation type="submission" date="2023-05" db="EMBL/GenBank/DDBJ databases">
        <authorList>
            <person name="Smith C.H."/>
        </authorList>
    </citation>
    <scope>NUCLEOTIDE SEQUENCE</scope>
    <source>
        <strain evidence="5">CHS0354</strain>
        <tissue evidence="5">Mantle</tissue>
    </source>
</reference>
<dbReference type="GO" id="GO:0008270">
    <property type="term" value="F:zinc ion binding"/>
    <property type="evidence" value="ECO:0007669"/>
    <property type="project" value="InterPro"/>
</dbReference>
<comment type="similarity">
    <text evidence="1">Belongs to the N(4)/N(6)-methyltransferase family.</text>
</comment>
<dbReference type="SUPFAM" id="SSF53335">
    <property type="entry name" value="S-adenosyl-L-methionine-dependent methyltransferases"/>
    <property type="match status" value="1"/>
</dbReference>
<dbReference type="InterPro" id="IPR003615">
    <property type="entry name" value="HNH_nuc"/>
</dbReference>
<dbReference type="Gene3D" id="1.10.30.50">
    <property type="match status" value="1"/>
</dbReference>
<protein>
    <recommendedName>
        <fullName evidence="4">HNH nuclease domain-containing protein</fullName>
    </recommendedName>
</protein>
<dbReference type="PRINTS" id="PR00508">
    <property type="entry name" value="S21N4MTFRASE"/>
</dbReference>
<dbReference type="PANTHER" id="PTHR13370:SF3">
    <property type="entry name" value="TRNA (GUANINE(10)-N2)-METHYLTRANSFERASE HOMOLOG"/>
    <property type="match status" value="1"/>
</dbReference>
<dbReference type="InterPro" id="IPR002941">
    <property type="entry name" value="DNA_methylase_N4/N6"/>
</dbReference>
<dbReference type="InterPro" id="IPR002711">
    <property type="entry name" value="HNH"/>
</dbReference>
<sequence>MNSRSVDLIYLDPPFNSKRMYSAPIGSKSAGASFKDMWTWQDVNESYLDKLVERYPALVSFIQSVQDIHSRAMMAYITYMTQRIIEMHRVLKDTGSLYLHCDPTASHYLKIVLDIIFGKKNFINEIIWSYKTGGASKKSFSKKHDIILFYSKDSTSYYFTNLTEKSYTKSETRKPGIINYGTGNAEFFEDEKGIYNVVNMKDVWEIPYINSQARERTGYPTQKPLALLNRIVESSSQPGDTVFDPFCGCATTCVAAQQLGRRWIGIDIERKAAQVLIERLSTDAGLFSDFIHRTDAPQRTDIKPEPITPGVKERLFKTQDGRCNACGLEFNLPNFEVDHIIPKAKGGGDYYENYQLLCGNCNRIKGDRPMEYLRMKIKSREEMMKHRLTFGE</sequence>
<evidence type="ECO:0000256" key="3">
    <source>
        <dbReference type="ARBA" id="ARBA00022679"/>
    </source>
</evidence>